<dbReference type="SUPFAM" id="SSF46785">
    <property type="entry name" value="Winged helix' DNA-binding domain"/>
    <property type="match status" value="1"/>
</dbReference>
<dbReference type="InterPro" id="IPR050313">
    <property type="entry name" value="Carb_Metab_HTH_regulators"/>
</dbReference>
<name>A0A1L7D6C3_9CORY</name>
<organism evidence="3 4">
    <name type="scientific">Corynebacterium phocae</name>
    <dbReference type="NCBI Taxonomy" id="161895"/>
    <lineage>
        <taxon>Bacteria</taxon>
        <taxon>Bacillati</taxon>
        <taxon>Actinomycetota</taxon>
        <taxon>Actinomycetes</taxon>
        <taxon>Mycobacteriales</taxon>
        <taxon>Corynebacteriaceae</taxon>
        <taxon>Corynebacterium</taxon>
    </lineage>
</organism>
<feature type="region of interest" description="Disordered" evidence="1">
    <location>
        <begin position="225"/>
        <end position="247"/>
    </location>
</feature>
<dbReference type="STRING" id="161895.CPHO_05885"/>
<dbReference type="SMART" id="SM00418">
    <property type="entry name" value="HTH_ARSR"/>
    <property type="match status" value="1"/>
</dbReference>
<feature type="compositionally biased region" description="Basic and acidic residues" evidence="1">
    <location>
        <begin position="234"/>
        <end position="247"/>
    </location>
</feature>
<dbReference type="InterPro" id="IPR001845">
    <property type="entry name" value="HTH_ArsR_DNA-bd_dom"/>
</dbReference>
<evidence type="ECO:0000313" key="4">
    <source>
        <dbReference type="Proteomes" id="UP000185491"/>
    </source>
</evidence>
<dbReference type="InterPro" id="IPR036390">
    <property type="entry name" value="WH_DNA-bd_sf"/>
</dbReference>
<evidence type="ECO:0000256" key="1">
    <source>
        <dbReference type="SAM" id="MobiDB-lite"/>
    </source>
</evidence>
<dbReference type="InterPro" id="IPR036388">
    <property type="entry name" value="WH-like_DNA-bd_sf"/>
</dbReference>
<protein>
    <submittedName>
        <fullName evidence="3">ArsR family transcriptional regulator</fullName>
    </submittedName>
</protein>
<keyword evidence="4" id="KW-1185">Reference proteome</keyword>
<dbReference type="EMBL" id="CP009249">
    <property type="protein sequence ID" value="APT93699.1"/>
    <property type="molecule type" value="Genomic_DNA"/>
</dbReference>
<dbReference type="PANTHER" id="PTHR30363:SF28">
    <property type="entry name" value="TRANSCRIPTIONAL REGULATORY PROTEIN-RELATED"/>
    <property type="match status" value="1"/>
</dbReference>
<dbReference type="KEGG" id="cpho:CPHO_05885"/>
<dbReference type="AlphaFoldDB" id="A0A1L7D6C3"/>
<dbReference type="PANTHER" id="PTHR30363">
    <property type="entry name" value="HTH-TYPE TRANSCRIPTIONAL REGULATOR SRLR-RELATED"/>
    <property type="match status" value="1"/>
</dbReference>
<evidence type="ECO:0000259" key="2">
    <source>
        <dbReference type="SMART" id="SM00418"/>
    </source>
</evidence>
<dbReference type="Proteomes" id="UP000185491">
    <property type="component" value="Chromosome"/>
</dbReference>
<sequence length="247" mass="26542">MRESRTIEGDTRRQIMLLLLKDGPISASHLGKHLGLSAAGVRRHLDNLVEDGLTEVVSRRPAGATGGRGRPAKHFRLTDEGRAHFGHAYDQLAVDALEALRAAGGTDAVKKFAKARFEKMLADVRTVVSFDGDSEQESEQEVEEAARKLAEALDELGYAATVTTAGAGVQICQHHCPVAHVAAAHPELCEAEQEVFSDLLHRHVQPLASLADGHGICTTNIPLTIATGNGSKDNQPKTDRHNERSAS</sequence>
<accession>A0A1L7D6C3</accession>
<reference evidence="3 4" key="1">
    <citation type="submission" date="2014-08" db="EMBL/GenBank/DDBJ databases">
        <title>Complete genome sequence of Corynebacterium phocae M408/89/1(T)(=DSM 44612(T)), isolated from the common seal (Phoca vitulina).</title>
        <authorList>
            <person name="Ruckert C."/>
            <person name="Albersmeier A."/>
            <person name="Winkler A."/>
            <person name="Kalinowski J."/>
        </authorList>
    </citation>
    <scope>NUCLEOTIDE SEQUENCE [LARGE SCALE GENOMIC DNA]</scope>
    <source>
        <strain evidence="3 4">M408/89/1</strain>
    </source>
</reference>
<dbReference type="Gene3D" id="1.10.10.10">
    <property type="entry name" value="Winged helix-like DNA-binding domain superfamily/Winged helix DNA-binding domain"/>
    <property type="match status" value="1"/>
</dbReference>
<feature type="domain" description="HTH arsR-type" evidence="2">
    <location>
        <begin position="2"/>
        <end position="94"/>
    </location>
</feature>
<proteinExistence type="predicted"/>
<gene>
    <name evidence="3" type="ORF">CPHO_05885</name>
</gene>
<dbReference type="InterPro" id="IPR011991">
    <property type="entry name" value="ArsR-like_HTH"/>
</dbReference>
<evidence type="ECO:0000313" key="3">
    <source>
        <dbReference type="EMBL" id="APT93699.1"/>
    </source>
</evidence>
<dbReference type="Pfam" id="PF13412">
    <property type="entry name" value="HTH_24"/>
    <property type="match status" value="1"/>
</dbReference>
<dbReference type="GO" id="GO:0003700">
    <property type="term" value="F:DNA-binding transcription factor activity"/>
    <property type="evidence" value="ECO:0007669"/>
    <property type="project" value="InterPro"/>
</dbReference>
<dbReference type="CDD" id="cd00090">
    <property type="entry name" value="HTH_ARSR"/>
    <property type="match status" value="1"/>
</dbReference>